<dbReference type="Pfam" id="PF13305">
    <property type="entry name" value="TetR_C_33"/>
    <property type="match status" value="1"/>
</dbReference>
<evidence type="ECO:0000256" key="2">
    <source>
        <dbReference type="ARBA" id="ARBA00023125"/>
    </source>
</evidence>
<accession>A0A3S8UAP1</accession>
<feature type="domain" description="HTH tetR-type" evidence="6">
    <location>
        <begin position="27"/>
        <end position="87"/>
    </location>
</feature>
<evidence type="ECO:0000256" key="5">
    <source>
        <dbReference type="SAM" id="MobiDB-lite"/>
    </source>
</evidence>
<dbReference type="InterPro" id="IPR009057">
    <property type="entry name" value="Homeodomain-like_sf"/>
</dbReference>
<feature type="region of interest" description="Disordered" evidence="5">
    <location>
        <begin position="1"/>
        <end position="22"/>
    </location>
</feature>
<dbReference type="Gene3D" id="1.10.357.10">
    <property type="entry name" value="Tetracycline Repressor, domain 2"/>
    <property type="match status" value="1"/>
</dbReference>
<keyword evidence="1" id="KW-0805">Transcription regulation</keyword>
<keyword evidence="8" id="KW-1185">Reference proteome</keyword>
<reference evidence="7 8" key="1">
    <citation type="submission" date="2018-12" db="EMBL/GenBank/DDBJ databases">
        <title>Complete genome sequencing of Tabrizicola sp. K13M18.</title>
        <authorList>
            <person name="Bae J.-W."/>
        </authorList>
    </citation>
    <scope>NUCLEOTIDE SEQUENCE [LARGE SCALE GENOMIC DNA]</scope>
    <source>
        <strain evidence="7 8">K13M18</strain>
    </source>
</reference>
<dbReference type="RefSeq" id="WP_125326811.1">
    <property type="nucleotide sequence ID" value="NZ_CP034328.1"/>
</dbReference>
<evidence type="ECO:0000256" key="3">
    <source>
        <dbReference type="ARBA" id="ARBA00023163"/>
    </source>
</evidence>
<name>A0A3S8UAP1_9RHOB</name>
<dbReference type="SUPFAM" id="SSF48498">
    <property type="entry name" value="Tetracyclin repressor-like, C-terminal domain"/>
    <property type="match status" value="1"/>
</dbReference>
<gene>
    <name evidence="7" type="ORF">EI545_18395</name>
</gene>
<evidence type="ECO:0000256" key="1">
    <source>
        <dbReference type="ARBA" id="ARBA00023015"/>
    </source>
</evidence>
<feature type="DNA-binding region" description="H-T-H motif" evidence="4">
    <location>
        <begin position="50"/>
        <end position="69"/>
    </location>
</feature>
<dbReference type="OrthoDB" id="7056813at2"/>
<evidence type="ECO:0000256" key="4">
    <source>
        <dbReference type="PROSITE-ProRule" id="PRU00335"/>
    </source>
</evidence>
<protein>
    <submittedName>
        <fullName evidence="7">TetR/AcrR family transcriptional regulator</fullName>
    </submittedName>
</protein>
<dbReference type="InterPro" id="IPR050109">
    <property type="entry name" value="HTH-type_TetR-like_transc_reg"/>
</dbReference>
<evidence type="ECO:0000313" key="7">
    <source>
        <dbReference type="EMBL" id="AZL60619.1"/>
    </source>
</evidence>
<keyword evidence="2 4" id="KW-0238">DNA-binding</keyword>
<dbReference type="PROSITE" id="PS50977">
    <property type="entry name" value="HTH_TETR_2"/>
    <property type="match status" value="1"/>
</dbReference>
<evidence type="ECO:0000259" key="6">
    <source>
        <dbReference type="PROSITE" id="PS50977"/>
    </source>
</evidence>
<dbReference type="EMBL" id="CP034328">
    <property type="protein sequence ID" value="AZL60619.1"/>
    <property type="molecule type" value="Genomic_DNA"/>
</dbReference>
<dbReference type="InterPro" id="IPR036271">
    <property type="entry name" value="Tet_transcr_reg_TetR-rel_C_sf"/>
</dbReference>
<dbReference type="Pfam" id="PF00440">
    <property type="entry name" value="TetR_N"/>
    <property type="match status" value="1"/>
</dbReference>
<proteinExistence type="predicted"/>
<organism evidence="7 8">
    <name type="scientific">Tabrizicola piscis</name>
    <dbReference type="NCBI Taxonomy" id="2494374"/>
    <lineage>
        <taxon>Bacteria</taxon>
        <taxon>Pseudomonadati</taxon>
        <taxon>Pseudomonadota</taxon>
        <taxon>Alphaproteobacteria</taxon>
        <taxon>Rhodobacterales</taxon>
        <taxon>Paracoccaceae</taxon>
        <taxon>Tabrizicola</taxon>
    </lineage>
</organism>
<sequence length="212" mass="22264">MSGNPPKLRDLASSCPQVAEPRPYHHGDLRAALLASAEAELAERGMEGFSLRSVAKRAGVSHAAPAHHFGDAQGLLTALATEGFRQFHAAQTAREAVADKDPASQLVAAGLGYVDFAMARPTLFRLLWQSERPNFSDPDLEVAARAAYQHLVDQVMAAGGRSGADEAAAWAVSHGLADLLAAGRLKGLGSLPAEARDAMVAEIIRRVLPSAG</sequence>
<dbReference type="InterPro" id="IPR025996">
    <property type="entry name" value="MT1864/Rv1816-like_C"/>
</dbReference>
<evidence type="ECO:0000313" key="8">
    <source>
        <dbReference type="Proteomes" id="UP000282002"/>
    </source>
</evidence>
<dbReference type="PANTHER" id="PTHR30055:SF220">
    <property type="entry name" value="TETR-FAMILY REGULATORY PROTEIN"/>
    <property type="match status" value="1"/>
</dbReference>
<dbReference type="AlphaFoldDB" id="A0A3S8UAP1"/>
<keyword evidence="3" id="KW-0804">Transcription</keyword>
<dbReference type="KEGG" id="taw:EI545_18395"/>
<dbReference type="SUPFAM" id="SSF46689">
    <property type="entry name" value="Homeodomain-like"/>
    <property type="match status" value="1"/>
</dbReference>
<dbReference type="InterPro" id="IPR001647">
    <property type="entry name" value="HTH_TetR"/>
</dbReference>
<dbReference type="GO" id="GO:0003700">
    <property type="term" value="F:DNA-binding transcription factor activity"/>
    <property type="evidence" value="ECO:0007669"/>
    <property type="project" value="TreeGrafter"/>
</dbReference>
<dbReference type="Proteomes" id="UP000282002">
    <property type="component" value="Chromosome"/>
</dbReference>
<dbReference type="PANTHER" id="PTHR30055">
    <property type="entry name" value="HTH-TYPE TRANSCRIPTIONAL REGULATOR RUTR"/>
    <property type="match status" value="1"/>
</dbReference>
<dbReference type="GO" id="GO:0000976">
    <property type="term" value="F:transcription cis-regulatory region binding"/>
    <property type="evidence" value="ECO:0007669"/>
    <property type="project" value="TreeGrafter"/>
</dbReference>